<dbReference type="InterPro" id="IPR000742">
    <property type="entry name" value="EGF"/>
</dbReference>
<keyword evidence="2" id="KW-0732">Signal</keyword>
<dbReference type="PROSITE" id="PS00022">
    <property type="entry name" value="EGF_1"/>
    <property type="match status" value="1"/>
</dbReference>
<keyword evidence="6" id="KW-0812">Transmembrane</keyword>
<keyword evidence="4" id="KW-1015">Disulfide bond</keyword>
<dbReference type="OrthoDB" id="18487at2759"/>
<dbReference type="PROSITE" id="PS01186">
    <property type="entry name" value="EGF_2"/>
    <property type="match status" value="1"/>
</dbReference>
<feature type="domain" description="EMI" evidence="7">
    <location>
        <begin position="38"/>
        <end position="114"/>
    </location>
</feature>
<feature type="region of interest" description="Disordered" evidence="5">
    <location>
        <begin position="411"/>
        <end position="442"/>
    </location>
</feature>
<dbReference type="InterPro" id="IPR042635">
    <property type="entry name" value="MEGF10/SREC1/2-like"/>
</dbReference>
<feature type="compositionally biased region" description="Polar residues" evidence="5">
    <location>
        <begin position="415"/>
        <end position="433"/>
    </location>
</feature>
<dbReference type="InterPro" id="IPR011489">
    <property type="entry name" value="EMI_domain"/>
</dbReference>
<dbReference type="PROSITE" id="PS51041">
    <property type="entry name" value="EMI"/>
    <property type="match status" value="1"/>
</dbReference>
<evidence type="ECO:0000256" key="2">
    <source>
        <dbReference type="ARBA" id="ARBA00022729"/>
    </source>
</evidence>
<evidence type="ECO:0000256" key="1">
    <source>
        <dbReference type="ARBA" id="ARBA00022536"/>
    </source>
</evidence>
<dbReference type="GO" id="GO:0005044">
    <property type="term" value="F:scavenger receptor activity"/>
    <property type="evidence" value="ECO:0007669"/>
    <property type="project" value="InterPro"/>
</dbReference>
<proteinExistence type="predicted"/>
<evidence type="ECO:0000256" key="5">
    <source>
        <dbReference type="SAM" id="MobiDB-lite"/>
    </source>
</evidence>
<dbReference type="InterPro" id="IPR002049">
    <property type="entry name" value="LE_dom"/>
</dbReference>
<sequence length="496" mass="55204">MRREEKKVVHILFNIFMSILFFGLVLGGNEETDEVLVGPNVCLMFTEDTVSLNTSYHVVETKHNSYFCLKSITFRCSYSEDVMKTKYKMKNVTRTKSTRICCEGYELVDKQCIPSCKDNPCLKGICTEPGVCTCEAGYSGVDCSEVGCPDPFTWGMDCSRVCDCERDLSSCNPKDGTCHCYPGYGGTTCNTLCPPNTYGQNCSKTCNCAHGSRCHHVTGNCVPCDPGYYGEHCKLPCACESEGTLICHPGTGFCACQPGYYGLRCQDHCPFGMKKGKCFKEPIPGEICACRDEIAMICDPVKGCVCQLEGACDMYTLPSFASNSQSVAKNNVQNTGAESASSSTIAVSVILVLVCMIVLCAALYYRRRFRRAQKDLDTRAALYFKPENSISNNYECILTKRNNIANNVREKNHTSKQQDLSSEPLPSTSNYHENTYEEIGSPTKIKNNEQLAAYYKKDSKLPVDTILNDPLRYVMLNEPSPEKEEDSDEKKNYNTK</sequence>
<dbReference type="EMBL" id="HACA01026502">
    <property type="protein sequence ID" value="CDW43863.1"/>
    <property type="molecule type" value="Transcribed_RNA"/>
</dbReference>
<dbReference type="SMART" id="SM00180">
    <property type="entry name" value="EGF_Lam"/>
    <property type="match status" value="2"/>
</dbReference>
<name>A0A0K2V037_LEPSM</name>
<evidence type="ECO:0000313" key="8">
    <source>
        <dbReference type="EMBL" id="CDW43863.1"/>
    </source>
</evidence>
<dbReference type="PANTHER" id="PTHR24043">
    <property type="entry name" value="SCAVENGER RECEPTOR CLASS F"/>
    <property type="match status" value="1"/>
</dbReference>
<reference evidence="8" key="1">
    <citation type="submission" date="2014-05" db="EMBL/GenBank/DDBJ databases">
        <authorList>
            <person name="Chronopoulou M."/>
        </authorList>
    </citation>
    <scope>NUCLEOTIDE SEQUENCE</scope>
    <source>
        <tissue evidence="8">Whole organism</tissue>
    </source>
</reference>
<dbReference type="SMART" id="SM00181">
    <property type="entry name" value="EGF"/>
    <property type="match status" value="4"/>
</dbReference>
<evidence type="ECO:0000256" key="6">
    <source>
        <dbReference type="SAM" id="Phobius"/>
    </source>
</evidence>
<dbReference type="FunFam" id="2.170.300.10:FF:000041">
    <property type="entry name" value="Tyrosine protein kinase receptor tie-1, putative"/>
    <property type="match status" value="1"/>
</dbReference>
<feature type="transmembrane region" description="Helical" evidence="6">
    <location>
        <begin position="345"/>
        <end position="365"/>
    </location>
</feature>
<dbReference type="Gene3D" id="2.170.300.10">
    <property type="entry name" value="Tie2 ligand-binding domain superfamily"/>
    <property type="match status" value="1"/>
</dbReference>
<evidence type="ECO:0000256" key="3">
    <source>
        <dbReference type="ARBA" id="ARBA00022737"/>
    </source>
</evidence>
<keyword evidence="3" id="KW-0677">Repeat</keyword>
<keyword evidence="6" id="KW-1133">Transmembrane helix</keyword>
<feature type="transmembrane region" description="Helical" evidence="6">
    <location>
        <begin position="7"/>
        <end position="26"/>
    </location>
</feature>
<protein>
    <submittedName>
        <fullName evidence="8">Multiple epidermal growth factorlike domains protein 11like [Nasonia vitripennis]</fullName>
    </submittedName>
</protein>
<evidence type="ECO:0000256" key="4">
    <source>
        <dbReference type="ARBA" id="ARBA00023157"/>
    </source>
</evidence>
<evidence type="ECO:0000259" key="7">
    <source>
        <dbReference type="PROSITE" id="PS51041"/>
    </source>
</evidence>
<dbReference type="PRINTS" id="PR00011">
    <property type="entry name" value="EGFLAMININ"/>
</dbReference>
<dbReference type="PANTHER" id="PTHR24043:SF8">
    <property type="entry name" value="EGF-LIKE DOMAIN-CONTAINING PROTEIN"/>
    <property type="match status" value="1"/>
</dbReference>
<organism evidence="8">
    <name type="scientific">Lepeophtheirus salmonis</name>
    <name type="common">Salmon louse</name>
    <name type="synonym">Caligus salmonis</name>
    <dbReference type="NCBI Taxonomy" id="72036"/>
    <lineage>
        <taxon>Eukaryota</taxon>
        <taxon>Metazoa</taxon>
        <taxon>Ecdysozoa</taxon>
        <taxon>Arthropoda</taxon>
        <taxon>Crustacea</taxon>
        <taxon>Multicrustacea</taxon>
        <taxon>Hexanauplia</taxon>
        <taxon>Copepoda</taxon>
        <taxon>Siphonostomatoida</taxon>
        <taxon>Caligidae</taxon>
        <taxon>Lepeophtheirus</taxon>
    </lineage>
</organism>
<keyword evidence="6" id="KW-0472">Membrane</keyword>
<dbReference type="AlphaFoldDB" id="A0A0K2V037"/>
<feature type="region of interest" description="Disordered" evidence="5">
    <location>
        <begin position="474"/>
        <end position="496"/>
    </location>
</feature>
<accession>A0A0K2V037</accession>
<dbReference type="CDD" id="cd00055">
    <property type="entry name" value="EGF_Lam"/>
    <property type="match status" value="1"/>
</dbReference>
<keyword evidence="1" id="KW-0245">EGF-like domain</keyword>
<dbReference type="Gene3D" id="2.10.25.10">
    <property type="entry name" value="Laminin"/>
    <property type="match status" value="1"/>
</dbReference>